<accession>A0A239SHC6</accession>
<evidence type="ECO:0000313" key="3">
    <source>
        <dbReference type="EMBL" id="SNU84288.1"/>
    </source>
</evidence>
<evidence type="ECO:0000259" key="2">
    <source>
        <dbReference type="Pfam" id="PF21821"/>
    </source>
</evidence>
<evidence type="ECO:0000313" key="4">
    <source>
        <dbReference type="Proteomes" id="UP000215126"/>
    </source>
</evidence>
<protein>
    <recommendedName>
        <fullName evidence="2">Dit-like phage tail protein N-terminal domain-containing protein</fullName>
    </recommendedName>
</protein>
<name>A0A239SHC6_9BURK</name>
<feature type="compositionally biased region" description="Polar residues" evidence="1">
    <location>
        <begin position="169"/>
        <end position="182"/>
    </location>
</feature>
<dbReference type="STRING" id="93222.NA29_13820"/>
<reference evidence="3 4" key="1">
    <citation type="submission" date="2017-06" db="EMBL/GenBank/DDBJ databases">
        <authorList>
            <consortium name="Pathogen Informatics"/>
        </authorList>
    </citation>
    <scope>NUCLEOTIDE SEQUENCE [LARGE SCALE GENOMIC DNA]</scope>
    <source>
        <strain evidence="3 4">NCTC13161</strain>
    </source>
</reference>
<keyword evidence="4" id="KW-1185">Reference proteome</keyword>
<dbReference type="AlphaFoldDB" id="A0A239SHC6"/>
<dbReference type="OrthoDB" id="9814225at2"/>
<organism evidence="3 4">
    <name type="scientific">Pandoraea sputorum</name>
    <dbReference type="NCBI Taxonomy" id="93222"/>
    <lineage>
        <taxon>Bacteria</taxon>
        <taxon>Pseudomonadati</taxon>
        <taxon>Pseudomonadota</taxon>
        <taxon>Betaproteobacteria</taxon>
        <taxon>Burkholderiales</taxon>
        <taxon>Burkholderiaceae</taxon>
        <taxon>Pandoraea</taxon>
    </lineage>
</organism>
<feature type="domain" description="Dit-like phage tail protein N-terminal" evidence="2">
    <location>
        <begin position="24"/>
        <end position="158"/>
    </location>
</feature>
<dbReference type="KEGG" id="pspu:NA29_13820"/>
<dbReference type="Proteomes" id="UP000215126">
    <property type="component" value="Chromosome 1"/>
</dbReference>
<dbReference type="GeneID" id="88094574"/>
<feature type="region of interest" description="Disordered" evidence="1">
    <location>
        <begin position="152"/>
        <end position="194"/>
    </location>
</feature>
<evidence type="ECO:0000256" key="1">
    <source>
        <dbReference type="SAM" id="MobiDB-lite"/>
    </source>
</evidence>
<dbReference type="Pfam" id="PF21821">
    <property type="entry name" value="Dit_like"/>
    <property type="match status" value="1"/>
</dbReference>
<dbReference type="EMBL" id="LT906435">
    <property type="protein sequence ID" value="SNU84288.1"/>
    <property type="molecule type" value="Genomic_DNA"/>
</dbReference>
<proteinExistence type="predicted"/>
<dbReference type="RefSeq" id="WP_039397771.1">
    <property type="nucleotide sequence ID" value="NZ_CABPRX010000003.1"/>
</dbReference>
<dbReference type="InterPro" id="IPR048494">
    <property type="entry name" value="Dit-like_N"/>
</dbReference>
<sequence length="194" mass="21070">MKIPDYFDVMTIIPKTLDAIRIGVMIEETYTDDLMFTQIPVEKGAPITDHAYKSPPKVVIKCGWSNADYAALRASGAVWSDSTASTPQSGYIDTVYLKLLALQASRQVFRAVTSRRNYDKVLLTGLSVTHNDKTGEALMVTATLQQVRIVETRATTLPPRDDQADPSRTAETQNIGSKQATPATPAPGGSVAPQ</sequence>
<gene>
    <name evidence="3" type="ORF">SAMEA4530655_01912</name>
</gene>